<sequence>MSATHNDGRFSAREPSLSVTPRQPQQKDQPFQFAPIPQLAFGLYQIPCNQDGEAIIAAAISSGYRHFDGGEFYQNEECLGRAIRASGISRKEFYITGKVWKDAIMVGGDAVENSVDASLKKLGFNNRDESYFDLMLLHWPVPGHFVKAYDALQKMYHTGKVRALGLSNFNQLEYKELMSSGIVTIPPICNQMEVSAIMYRPDLIRFFQQEQMIVIAFKPLQRGGLLDQDLICSLAKKYSVSVPQLLLRWTIQHGLAVACKTSLPQRMAENRSVWHFTISSSDVELLDQLTTPEDIAKRTEREEASKQP</sequence>
<dbReference type="PRINTS" id="PR00069">
    <property type="entry name" value="ALDKETRDTASE"/>
</dbReference>
<feature type="domain" description="NADP-dependent oxidoreductase" evidence="8">
    <location>
        <begin position="50"/>
        <end position="289"/>
    </location>
</feature>
<evidence type="ECO:0000256" key="5">
    <source>
        <dbReference type="PIRSR" id="PIRSR000097-2"/>
    </source>
</evidence>
<keyword evidence="2" id="KW-0521">NADP</keyword>
<dbReference type="EMBL" id="HBHT01028543">
    <property type="protein sequence ID" value="CAD9979835.1"/>
    <property type="molecule type" value="Transcribed_RNA"/>
</dbReference>
<dbReference type="Pfam" id="PF00248">
    <property type="entry name" value="Aldo_ket_red"/>
    <property type="match status" value="1"/>
</dbReference>
<dbReference type="SUPFAM" id="SSF51430">
    <property type="entry name" value="NAD(P)-linked oxidoreductase"/>
    <property type="match status" value="1"/>
</dbReference>
<name>A0A7S2YJS3_9STRA</name>
<gene>
    <name evidence="9" type="ORF">APAL1065_LOCUS19164</name>
</gene>
<evidence type="ECO:0000256" key="1">
    <source>
        <dbReference type="ARBA" id="ARBA00007905"/>
    </source>
</evidence>
<evidence type="ECO:0000256" key="3">
    <source>
        <dbReference type="ARBA" id="ARBA00023002"/>
    </source>
</evidence>
<dbReference type="AlphaFoldDB" id="A0A7S2YJS3"/>
<evidence type="ECO:0000256" key="6">
    <source>
        <dbReference type="PIRSR" id="PIRSR000097-3"/>
    </source>
</evidence>
<feature type="active site" description="Proton donor" evidence="4">
    <location>
        <position position="73"/>
    </location>
</feature>
<organism evidence="9">
    <name type="scientific">Entomoneis paludosa</name>
    <dbReference type="NCBI Taxonomy" id="265537"/>
    <lineage>
        <taxon>Eukaryota</taxon>
        <taxon>Sar</taxon>
        <taxon>Stramenopiles</taxon>
        <taxon>Ochrophyta</taxon>
        <taxon>Bacillariophyta</taxon>
        <taxon>Bacillariophyceae</taxon>
        <taxon>Bacillariophycidae</taxon>
        <taxon>Entomoneidaceae</taxon>
        <taxon>Entomoneis</taxon>
    </lineage>
</organism>
<proteinExistence type="inferred from homology"/>
<comment type="similarity">
    <text evidence="1">Belongs to the aldo/keto reductase family.</text>
</comment>
<dbReference type="CDD" id="cd19071">
    <property type="entry name" value="AKR_AKR1-5-like"/>
    <property type="match status" value="1"/>
</dbReference>
<keyword evidence="3" id="KW-0560">Oxidoreductase</keyword>
<evidence type="ECO:0000259" key="8">
    <source>
        <dbReference type="Pfam" id="PF00248"/>
    </source>
</evidence>
<dbReference type="Gene3D" id="3.20.20.100">
    <property type="entry name" value="NADP-dependent oxidoreductase domain"/>
    <property type="match status" value="1"/>
</dbReference>
<dbReference type="PANTHER" id="PTHR43827">
    <property type="entry name" value="2,5-DIKETO-D-GLUCONIC ACID REDUCTASE"/>
    <property type="match status" value="1"/>
</dbReference>
<feature type="binding site" evidence="5">
    <location>
        <position position="138"/>
    </location>
    <ligand>
        <name>substrate</name>
    </ligand>
</feature>
<dbReference type="PROSITE" id="PS00062">
    <property type="entry name" value="ALDOKETO_REDUCTASE_2"/>
    <property type="match status" value="1"/>
</dbReference>
<dbReference type="PIRSF" id="PIRSF000097">
    <property type="entry name" value="AKR"/>
    <property type="match status" value="1"/>
</dbReference>
<reference evidence="9" key="1">
    <citation type="submission" date="2021-01" db="EMBL/GenBank/DDBJ databases">
        <authorList>
            <person name="Corre E."/>
            <person name="Pelletier E."/>
            <person name="Niang G."/>
            <person name="Scheremetjew M."/>
            <person name="Finn R."/>
            <person name="Kale V."/>
            <person name="Holt S."/>
            <person name="Cochrane G."/>
            <person name="Meng A."/>
            <person name="Brown T."/>
            <person name="Cohen L."/>
        </authorList>
    </citation>
    <scope>NUCLEOTIDE SEQUENCE</scope>
    <source>
        <strain evidence="9">CCMP125</strain>
    </source>
</reference>
<feature type="site" description="Lowers pKa of active site Tyr" evidence="6">
    <location>
        <position position="98"/>
    </location>
</feature>
<feature type="compositionally biased region" description="Basic and acidic residues" evidence="7">
    <location>
        <begin position="1"/>
        <end position="12"/>
    </location>
</feature>
<dbReference type="GO" id="GO:0016616">
    <property type="term" value="F:oxidoreductase activity, acting on the CH-OH group of donors, NAD or NADP as acceptor"/>
    <property type="evidence" value="ECO:0007669"/>
    <property type="project" value="UniProtKB-ARBA"/>
</dbReference>
<dbReference type="PANTHER" id="PTHR43827:SF3">
    <property type="entry name" value="NADP-DEPENDENT OXIDOREDUCTASE DOMAIN-CONTAINING PROTEIN"/>
    <property type="match status" value="1"/>
</dbReference>
<accession>A0A7S2YJS3</accession>
<feature type="compositionally biased region" description="Polar residues" evidence="7">
    <location>
        <begin position="17"/>
        <end position="29"/>
    </location>
</feature>
<dbReference type="InterPro" id="IPR018170">
    <property type="entry name" value="Aldo/ket_reductase_CS"/>
</dbReference>
<dbReference type="InterPro" id="IPR023210">
    <property type="entry name" value="NADP_OxRdtase_dom"/>
</dbReference>
<dbReference type="InterPro" id="IPR036812">
    <property type="entry name" value="NAD(P)_OxRdtase_dom_sf"/>
</dbReference>
<protein>
    <recommendedName>
        <fullName evidence="8">NADP-dependent oxidoreductase domain-containing protein</fullName>
    </recommendedName>
</protein>
<evidence type="ECO:0000313" key="9">
    <source>
        <dbReference type="EMBL" id="CAD9979835.1"/>
    </source>
</evidence>
<evidence type="ECO:0000256" key="7">
    <source>
        <dbReference type="SAM" id="MobiDB-lite"/>
    </source>
</evidence>
<dbReference type="InterPro" id="IPR020471">
    <property type="entry name" value="AKR"/>
</dbReference>
<evidence type="ECO:0000256" key="2">
    <source>
        <dbReference type="ARBA" id="ARBA00022857"/>
    </source>
</evidence>
<evidence type="ECO:0000256" key="4">
    <source>
        <dbReference type="PIRSR" id="PIRSR000097-1"/>
    </source>
</evidence>
<feature type="region of interest" description="Disordered" evidence="7">
    <location>
        <begin position="1"/>
        <end position="30"/>
    </location>
</feature>